<dbReference type="EMBL" id="CAJVQC010003437">
    <property type="protein sequence ID" value="CAG8526896.1"/>
    <property type="molecule type" value="Genomic_DNA"/>
</dbReference>
<dbReference type="Proteomes" id="UP000789920">
    <property type="component" value="Unassembled WGS sequence"/>
</dbReference>
<reference evidence="1" key="1">
    <citation type="submission" date="2021-06" db="EMBL/GenBank/DDBJ databases">
        <authorList>
            <person name="Kallberg Y."/>
            <person name="Tangrot J."/>
            <person name="Rosling A."/>
        </authorList>
    </citation>
    <scope>NUCLEOTIDE SEQUENCE</scope>
    <source>
        <strain evidence="1">MA461A</strain>
    </source>
</reference>
<proteinExistence type="predicted"/>
<protein>
    <submittedName>
        <fullName evidence="1">28315_t:CDS:1</fullName>
    </submittedName>
</protein>
<accession>A0ACA9LHU8</accession>
<comment type="caution">
    <text evidence="1">The sequence shown here is derived from an EMBL/GenBank/DDBJ whole genome shotgun (WGS) entry which is preliminary data.</text>
</comment>
<evidence type="ECO:0000313" key="2">
    <source>
        <dbReference type="Proteomes" id="UP000789920"/>
    </source>
</evidence>
<organism evidence="1 2">
    <name type="scientific">Racocetra persica</name>
    <dbReference type="NCBI Taxonomy" id="160502"/>
    <lineage>
        <taxon>Eukaryota</taxon>
        <taxon>Fungi</taxon>
        <taxon>Fungi incertae sedis</taxon>
        <taxon>Mucoromycota</taxon>
        <taxon>Glomeromycotina</taxon>
        <taxon>Glomeromycetes</taxon>
        <taxon>Diversisporales</taxon>
        <taxon>Gigasporaceae</taxon>
        <taxon>Racocetra</taxon>
    </lineage>
</organism>
<evidence type="ECO:0000313" key="1">
    <source>
        <dbReference type="EMBL" id="CAG8526896.1"/>
    </source>
</evidence>
<sequence>MIYQQFQDSQFSEQILMNHHPKPTLLYCTPPHSPLPMSSNLACVKSKHRCYYTSYSPPEDTLATVPEDEAIKAIRQQHWIQTQRMNSQPTVVKNEYDLGSTNGSFLNDGSFLGLNVESPTVPIALVSGTQYVPTRFQTPQLAQIPPTSPNSVQQSYMVPQQRQQISTQSSPLINQNTLTSFLQPASPGAGPMIPPSGFATVTQLQLWIYEKIIALSQEWRGEADQSYVLDPDERLKLRMVDYEQQGQFYVAQQQFDVEIECSEYTSVNTGDFKPYNDLNQYDDDDRHSGNSNPSSIDIDPMDTFLHKIYAFVRKFMRDVPWLRDNFMLNFRRTPSIAMDYDITCDGVLSDVAVEIRRNQPSLFYPQQQNRQQLFSVQNDIYESQNDIVKGRLFL</sequence>
<keyword evidence="2" id="KW-1185">Reference proteome</keyword>
<name>A0ACA9LHU8_9GLOM</name>
<gene>
    <name evidence="1" type="ORF">RPERSI_LOCUS2960</name>
</gene>